<dbReference type="PANTHER" id="PTHR11439">
    <property type="entry name" value="GAG-POL-RELATED RETROTRANSPOSON"/>
    <property type="match status" value="1"/>
</dbReference>
<protein>
    <submittedName>
        <fullName evidence="3">Uncharacterized protein LOC109128653</fullName>
    </submittedName>
</protein>
<organism evidence="2 3">
    <name type="scientific">Camelina sativa</name>
    <name type="common">False flax</name>
    <name type="synonym">Myagrum sativum</name>
    <dbReference type="NCBI Taxonomy" id="90675"/>
    <lineage>
        <taxon>Eukaryota</taxon>
        <taxon>Viridiplantae</taxon>
        <taxon>Streptophyta</taxon>
        <taxon>Embryophyta</taxon>
        <taxon>Tracheophyta</taxon>
        <taxon>Spermatophyta</taxon>
        <taxon>Magnoliopsida</taxon>
        <taxon>eudicotyledons</taxon>
        <taxon>Gunneridae</taxon>
        <taxon>Pentapetalae</taxon>
        <taxon>rosids</taxon>
        <taxon>malvids</taxon>
        <taxon>Brassicales</taxon>
        <taxon>Brassicaceae</taxon>
        <taxon>Camelineae</taxon>
        <taxon>Camelina</taxon>
    </lineage>
</organism>
<sequence length="304" mass="34369">MVISLYVDDLIITGSNEGMIKKFKDNLSKTFEMTDLGKLKYFLGFEITYTEGGVFLSQRKYAQQLLEKFGMENCKSVNTPLMPNEKRQDDGAELTNPRLYRSMVGGLLYLAATRPDLAFVASYLSKSLAQPKEQNLQDAKRVLRYIQGTIDYGLNFQKTNQTELIGFSDSDWAGCKEDMRSTTGMCFTLGSGMFTWQTQKQDIIGQSTAEAKYMALSSATNHAVWLKRLLGEMKVDTDKGVPIYCDNTSAITIGRNLVQHWRTKHIQIRYHIVREAEREGVINLRYCSGEGQIADILTKPLGTK</sequence>
<dbReference type="GeneID" id="109128653"/>
<dbReference type="Proteomes" id="UP000694864">
    <property type="component" value="Chromosome 14"/>
</dbReference>
<gene>
    <name evidence="3" type="primary">LOC109128653</name>
</gene>
<proteinExistence type="predicted"/>
<name>A0ABM1QW82_CAMSA</name>
<dbReference type="PANTHER" id="PTHR11439:SF502">
    <property type="entry name" value="SECRETED RXLR EFFECTOR PROTEIN 161-LIKE"/>
    <property type="match status" value="1"/>
</dbReference>
<evidence type="ECO:0000259" key="1">
    <source>
        <dbReference type="Pfam" id="PF07727"/>
    </source>
</evidence>
<keyword evidence="2" id="KW-1185">Reference proteome</keyword>
<reference evidence="3" key="2">
    <citation type="submission" date="2025-08" db="UniProtKB">
        <authorList>
            <consortium name="RefSeq"/>
        </authorList>
    </citation>
    <scope>IDENTIFICATION</scope>
    <source>
        <tissue evidence="3">Leaf</tissue>
    </source>
</reference>
<evidence type="ECO:0000313" key="3">
    <source>
        <dbReference type="RefSeq" id="XP_019091020.1"/>
    </source>
</evidence>
<reference evidence="2" key="1">
    <citation type="journal article" date="2014" name="Nat. Commun.">
        <title>The emerging biofuel crop Camelina sativa retains a highly undifferentiated hexaploid genome structure.</title>
        <authorList>
            <person name="Kagale S."/>
            <person name="Koh C."/>
            <person name="Nixon J."/>
            <person name="Bollina V."/>
            <person name="Clarke W.E."/>
            <person name="Tuteja R."/>
            <person name="Spillane C."/>
            <person name="Robinson S.J."/>
            <person name="Links M.G."/>
            <person name="Clarke C."/>
            <person name="Higgins E.E."/>
            <person name="Huebert T."/>
            <person name="Sharpe A.G."/>
            <person name="Parkin I.A."/>
        </authorList>
    </citation>
    <scope>NUCLEOTIDE SEQUENCE [LARGE SCALE GENOMIC DNA]</scope>
    <source>
        <strain evidence="2">cv. DH55</strain>
    </source>
</reference>
<feature type="domain" description="Reverse transcriptase Ty1/copia-type" evidence="1">
    <location>
        <begin position="1"/>
        <end position="82"/>
    </location>
</feature>
<dbReference type="InterPro" id="IPR013103">
    <property type="entry name" value="RVT_2"/>
</dbReference>
<dbReference type="SUPFAM" id="SSF56672">
    <property type="entry name" value="DNA/RNA polymerases"/>
    <property type="match status" value="1"/>
</dbReference>
<dbReference type="Pfam" id="PF07727">
    <property type="entry name" value="RVT_2"/>
    <property type="match status" value="1"/>
</dbReference>
<accession>A0ABM1QW82</accession>
<dbReference type="InterPro" id="IPR043502">
    <property type="entry name" value="DNA/RNA_pol_sf"/>
</dbReference>
<dbReference type="RefSeq" id="XP_019091020.1">
    <property type="nucleotide sequence ID" value="XM_019235475.1"/>
</dbReference>
<dbReference type="CDD" id="cd09272">
    <property type="entry name" value="RNase_HI_RT_Ty1"/>
    <property type="match status" value="1"/>
</dbReference>
<evidence type="ECO:0000313" key="2">
    <source>
        <dbReference type="Proteomes" id="UP000694864"/>
    </source>
</evidence>